<keyword evidence="1" id="KW-0812">Transmembrane</keyword>
<proteinExistence type="predicted"/>
<accession>C3YWL2</accession>
<protein>
    <submittedName>
        <fullName evidence="2">Uncharacterized protein</fullName>
    </submittedName>
</protein>
<dbReference type="InParanoid" id="C3YWL2"/>
<sequence length="147" mass="16597">MGKRQGRRARRRAWKRRRGAERPSYHRTVLAIRLFFSAFCTFVIGTLVTAMFIASGSVGLAVGACVLGVGAVPLGVRLWFYNRQWKDEHADNDYTTESDIIDEFEPTATTPLTTTASDDPTVVTMLQHEHLIVMIQPPQCQQMKSRL</sequence>
<evidence type="ECO:0000256" key="1">
    <source>
        <dbReference type="SAM" id="Phobius"/>
    </source>
</evidence>
<feature type="transmembrane region" description="Helical" evidence="1">
    <location>
        <begin position="30"/>
        <end position="54"/>
    </location>
</feature>
<evidence type="ECO:0000313" key="2">
    <source>
        <dbReference type="EMBL" id="EEN55256.1"/>
    </source>
</evidence>
<gene>
    <name evidence="2" type="ORF">BRAFLDRAFT_64406</name>
</gene>
<reference evidence="2" key="1">
    <citation type="journal article" date="2008" name="Nature">
        <title>The amphioxus genome and the evolution of the chordate karyotype.</title>
        <authorList>
            <consortium name="US DOE Joint Genome Institute (JGI-PGF)"/>
            <person name="Putnam N.H."/>
            <person name="Butts T."/>
            <person name="Ferrier D.E.K."/>
            <person name="Furlong R.F."/>
            <person name="Hellsten U."/>
            <person name="Kawashima T."/>
            <person name="Robinson-Rechavi M."/>
            <person name="Shoguchi E."/>
            <person name="Terry A."/>
            <person name="Yu J.-K."/>
            <person name="Benito-Gutierrez E.L."/>
            <person name="Dubchak I."/>
            <person name="Garcia-Fernandez J."/>
            <person name="Gibson-Brown J.J."/>
            <person name="Grigoriev I.V."/>
            <person name="Horton A.C."/>
            <person name="de Jong P.J."/>
            <person name="Jurka J."/>
            <person name="Kapitonov V.V."/>
            <person name="Kohara Y."/>
            <person name="Kuroki Y."/>
            <person name="Lindquist E."/>
            <person name="Lucas S."/>
            <person name="Osoegawa K."/>
            <person name="Pennacchio L.A."/>
            <person name="Salamov A.A."/>
            <person name="Satou Y."/>
            <person name="Sauka-Spengler T."/>
            <person name="Schmutz J."/>
            <person name="Shin-I T."/>
            <person name="Toyoda A."/>
            <person name="Bronner-Fraser M."/>
            <person name="Fujiyama A."/>
            <person name="Holland L.Z."/>
            <person name="Holland P.W.H."/>
            <person name="Satoh N."/>
            <person name="Rokhsar D.S."/>
        </authorList>
    </citation>
    <scope>NUCLEOTIDE SEQUENCE [LARGE SCALE GENOMIC DNA]</scope>
    <source>
        <strain evidence="2">S238N-H82</strain>
        <tissue evidence="2">Testes</tissue>
    </source>
</reference>
<dbReference type="AlphaFoldDB" id="C3YWL2"/>
<keyword evidence="1" id="KW-0472">Membrane</keyword>
<feature type="transmembrane region" description="Helical" evidence="1">
    <location>
        <begin position="60"/>
        <end position="80"/>
    </location>
</feature>
<organism>
    <name type="scientific">Branchiostoma floridae</name>
    <name type="common">Florida lancelet</name>
    <name type="synonym">Amphioxus</name>
    <dbReference type="NCBI Taxonomy" id="7739"/>
    <lineage>
        <taxon>Eukaryota</taxon>
        <taxon>Metazoa</taxon>
        <taxon>Chordata</taxon>
        <taxon>Cephalochordata</taxon>
        <taxon>Leptocardii</taxon>
        <taxon>Amphioxiformes</taxon>
        <taxon>Branchiostomatidae</taxon>
        <taxon>Branchiostoma</taxon>
    </lineage>
</organism>
<name>C3YWL2_BRAFL</name>
<keyword evidence="1" id="KW-1133">Transmembrane helix</keyword>
<dbReference type="EMBL" id="GG666561">
    <property type="protein sequence ID" value="EEN55256.1"/>
    <property type="molecule type" value="Genomic_DNA"/>
</dbReference>